<dbReference type="RefSeq" id="WP_049749303.1">
    <property type="nucleotide sequence ID" value="NZ_LANQ01000001.1"/>
</dbReference>
<sequence>MQNLNKTINSYSTLQRSLIFKIVETPDIYNKSAMLNLSNDLITNFEELGLKLAGETTENSAKIN</sequence>
<dbReference type="AlphaFoldDB" id="A0A0F3MRG3"/>
<dbReference type="PATRIC" id="fig|1359196.3.peg.734"/>
<protein>
    <submittedName>
        <fullName evidence="1">Uncharacterized protein</fullName>
    </submittedName>
</protein>
<reference evidence="1 2" key="1">
    <citation type="submission" date="2015-01" db="EMBL/GenBank/DDBJ databases">
        <title>Genome Sequencing of Rickettsiales.</title>
        <authorList>
            <person name="Daugherty S.C."/>
            <person name="Su Q."/>
            <person name="Abolude K."/>
            <person name="Beier-Sexton M."/>
            <person name="Carlyon J.A."/>
            <person name="Carter R."/>
            <person name="Day N.P."/>
            <person name="Dumler S.J."/>
            <person name="Dyachenko V."/>
            <person name="Godinez A."/>
            <person name="Kurtti T.J."/>
            <person name="Lichay M."/>
            <person name="Mullins K.E."/>
            <person name="Ott S."/>
            <person name="Pappas-Brown V."/>
            <person name="Paris D.H."/>
            <person name="Patel P."/>
            <person name="Richards A.L."/>
            <person name="Sadzewicz L."/>
            <person name="Sears K."/>
            <person name="Seidman D."/>
            <person name="Sengamalay N."/>
            <person name="Stenos J."/>
            <person name="Tallon L.J."/>
            <person name="Vincent G."/>
            <person name="Fraser C.M."/>
            <person name="Munderloh U."/>
            <person name="Dunning-Hotopp J.C."/>
        </authorList>
    </citation>
    <scope>NUCLEOTIDE SEQUENCE [LARGE SCALE GENOMIC DNA]</scope>
    <source>
        <strain evidence="1 2">Pedreira</strain>
    </source>
</reference>
<organism evidence="1 2">
    <name type="scientific">Rickettsia felis str. Pedreira</name>
    <dbReference type="NCBI Taxonomy" id="1359196"/>
    <lineage>
        <taxon>Bacteria</taxon>
        <taxon>Pseudomonadati</taxon>
        <taxon>Pseudomonadota</taxon>
        <taxon>Alphaproteobacteria</taxon>
        <taxon>Rickettsiales</taxon>
        <taxon>Rickettsiaceae</taxon>
        <taxon>Rickettsieae</taxon>
        <taxon>Rickettsia</taxon>
        <taxon>spotted fever group</taxon>
    </lineage>
</organism>
<dbReference type="Proteomes" id="UP000033475">
    <property type="component" value="Unassembled WGS sequence"/>
</dbReference>
<proteinExistence type="predicted"/>
<accession>A0A0F3MRG3</accession>
<gene>
    <name evidence="1" type="ORF">RFEPED_0754</name>
</gene>
<dbReference type="EMBL" id="LANQ01000001">
    <property type="protein sequence ID" value="KJV58373.1"/>
    <property type="molecule type" value="Genomic_DNA"/>
</dbReference>
<evidence type="ECO:0000313" key="1">
    <source>
        <dbReference type="EMBL" id="KJV58373.1"/>
    </source>
</evidence>
<name>A0A0F3MRG3_RICFI</name>
<evidence type="ECO:0000313" key="2">
    <source>
        <dbReference type="Proteomes" id="UP000033475"/>
    </source>
</evidence>
<comment type="caution">
    <text evidence="1">The sequence shown here is derived from an EMBL/GenBank/DDBJ whole genome shotgun (WGS) entry which is preliminary data.</text>
</comment>